<accession>A0A7K0ET81</accession>
<name>A0A7K0ET81_9BACT</name>
<feature type="transmembrane region" description="Helical" evidence="1">
    <location>
        <begin position="50"/>
        <end position="70"/>
    </location>
</feature>
<comment type="caution">
    <text evidence="2">The sequence shown here is derived from an EMBL/GenBank/DDBJ whole genome shotgun (WGS) entry which is preliminary data.</text>
</comment>
<organism evidence="2 3">
    <name type="scientific">Larkinella terrae</name>
    <dbReference type="NCBI Taxonomy" id="2025311"/>
    <lineage>
        <taxon>Bacteria</taxon>
        <taxon>Pseudomonadati</taxon>
        <taxon>Bacteroidota</taxon>
        <taxon>Cytophagia</taxon>
        <taxon>Cytophagales</taxon>
        <taxon>Spirosomataceae</taxon>
        <taxon>Larkinella</taxon>
    </lineage>
</organism>
<keyword evidence="1" id="KW-0812">Transmembrane</keyword>
<keyword evidence="3" id="KW-1185">Reference proteome</keyword>
<sequence length="351" mass="40822">MKVNVRKALQITIYVIGSLYAFISIISTFNGLKDTSENLNTVLNFFDPKITIIALSCILFLFAYLFYHLYKENNALRLTEDELKKELIIVTEKSKTDLQTVEERAKIDMASIKIKMEEADAFAKKTQLELINTNIKLNITLQQERDLWQQLIKINRVFYLSKPFDWPDVQNLLNRLLEELEKRFPLKMREKEVRISIVVPGFNGTIKILAVKRISEDRRQYLEKYTKWKINGTSSYYEKAINLDIENNRNKKYYRPKDGEPGYFSGRPTQSYESSKAHFFVSIKKDVYKEEFPGSCVAVVSISSPDKTVIPLGEEEEEVFYLSIYSVIKGIEAVLIQYAKSARKSNINSSY</sequence>
<dbReference type="AlphaFoldDB" id="A0A7K0ET81"/>
<feature type="transmembrane region" description="Helical" evidence="1">
    <location>
        <begin position="12"/>
        <end position="30"/>
    </location>
</feature>
<evidence type="ECO:0000256" key="1">
    <source>
        <dbReference type="SAM" id="Phobius"/>
    </source>
</evidence>
<dbReference type="RefSeq" id="WP_154178065.1">
    <property type="nucleotide sequence ID" value="NZ_WJXZ01000014.1"/>
</dbReference>
<evidence type="ECO:0000313" key="3">
    <source>
        <dbReference type="Proteomes" id="UP000441754"/>
    </source>
</evidence>
<keyword evidence="1" id="KW-1133">Transmembrane helix</keyword>
<dbReference type="Proteomes" id="UP000441754">
    <property type="component" value="Unassembled WGS sequence"/>
</dbReference>
<proteinExistence type="predicted"/>
<reference evidence="2 3" key="1">
    <citation type="journal article" date="2018" name="Antonie Van Leeuwenhoek">
        <title>Larkinella terrae sp. nov., isolated from soil on Jeju Island, South Korea.</title>
        <authorList>
            <person name="Ten L.N."/>
            <person name="Jeon J."/>
            <person name="Park S.J."/>
            <person name="Park S."/>
            <person name="Lee S.Y."/>
            <person name="Kim M.K."/>
            <person name="Jung H.Y."/>
        </authorList>
    </citation>
    <scope>NUCLEOTIDE SEQUENCE [LARGE SCALE GENOMIC DNA]</scope>
    <source>
        <strain evidence="2 3">KCTC 52001</strain>
    </source>
</reference>
<protein>
    <submittedName>
        <fullName evidence="2">Uncharacterized protein</fullName>
    </submittedName>
</protein>
<gene>
    <name evidence="2" type="ORF">GJJ30_25885</name>
</gene>
<dbReference type="EMBL" id="WJXZ01000014">
    <property type="protein sequence ID" value="MRS64756.1"/>
    <property type="molecule type" value="Genomic_DNA"/>
</dbReference>
<evidence type="ECO:0000313" key="2">
    <source>
        <dbReference type="EMBL" id="MRS64756.1"/>
    </source>
</evidence>
<keyword evidence="1" id="KW-0472">Membrane</keyword>